<dbReference type="SUPFAM" id="SSF52047">
    <property type="entry name" value="RNI-like"/>
    <property type="match status" value="1"/>
</dbReference>
<protein>
    <recommendedName>
        <fullName evidence="3">F-box domain-containing protein</fullName>
    </recommendedName>
</protein>
<dbReference type="OrthoDB" id="2125396at2759"/>
<proteinExistence type="predicted"/>
<reference evidence="2" key="1">
    <citation type="journal article" date="2018" name="Nat. Microbiol.">
        <title>Leveraging single-cell genomics to expand the fungal tree of life.</title>
        <authorList>
            <person name="Ahrendt S.R."/>
            <person name="Quandt C.A."/>
            <person name="Ciobanu D."/>
            <person name="Clum A."/>
            <person name="Salamov A."/>
            <person name="Andreopoulos B."/>
            <person name="Cheng J.F."/>
            <person name="Woyke T."/>
            <person name="Pelin A."/>
            <person name="Henrissat B."/>
            <person name="Reynolds N.K."/>
            <person name="Benny G.L."/>
            <person name="Smith M.E."/>
            <person name="James T.Y."/>
            <person name="Grigoriev I.V."/>
        </authorList>
    </citation>
    <scope>NUCLEOTIDE SEQUENCE [LARGE SCALE GENOMIC DNA]</scope>
    <source>
        <strain evidence="2">Baker2002</strain>
    </source>
</reference>
<dbReference type="Gene3D" id="3.80.10.10">
    <property type="entry name" value="Ribonuclease Inhibitor"/>
    <property type="match status" value="1"/>
</dbReference>
<sequence length="305" mass="34509">MLLHGTLTPKFLRLSRFFYAVTAPMSCRQSRLRGDNFLAFVETIKANKCIRECIQHLDLAHINQSGKKGYVAKLLKQSRHALRSFTAPQTMSKTLNLEELFQAIRQFDSLTHLSFPRSSIEISDYSTVTWPPKLEYLWVSGGISNDFLIHSEFPPSIAHMEFAHCPKVKHQGFDFLLQKFGYYLRTLKIQFPMPGLLSSSLDTVFQNCPNLFVSELSVDYTSAEIFSVEHLPMIPGRPLRTLYIESSGMLGTTDKLNPIDLALALDDGRLSNLKNVRCMAKLGWNPDSDVVSFIAQELEERGGGL</sequence>
<dbReference type="EMBL" id="ML004555">
    <property type="protein sequence ID" value="RKP28857.1"/>
    <property type="molecule type" value="Genomic_DNA"/>
</dbReference>
<evidence type="ECO:0000313" key="2">
    <source>
        <dbReference type="Proteomes" id="UP000268321"/>
    </source>
</evidence>
<accession>A0A4P9Z838</accession>
<evidence type="ECO:0008006" key="3">
    <source>
        <dbReference type="Google" id="ProtNLM"/>
    </source>
</evidence>
<organism evidence="1 2">
    <name type="scientific">Metschnikowia bicuspidata</name>
    <dbReference type="NCBI Taxonomy" id="27322"/>
    <lineage>
        <taxon>Eukaryota</taxon>
        <taxon>Fungi</taxon>
        <taxon>Dikarya</taxon>
        <taxon>Ascomycota</taxon>
        <taxon>Saccharomycotina</taxon>
        <taxon>Pichiomycetes</taxon>
        <taxon>Metschnikowiaceae</taxon>
        <taxon>Metschnikowia</taxon>
    </lineage>
</organism>
<dbReference type="InterPro" id="IPR032675">
    <property type="entry name" value="LRR_dom_sf"/>
</dbReference>
<evidence type="ECO:0000313" key="1">
    <source>
        <dbReference type="EMBL" id="RKP28857.1"/>
    </source>
</evidence>
<dbReference type="Proteomes" id="UP000268321">
    <property type="component" value="Unassembled WGS sequence"/>
</dbReference>
<name>A0A4P9Z838_9ASCO</name>
<keyword evidence="2" id="KW-1185">Reference proteome</keyword>
<dbReference type="AlphaFoldDB" id="A0A4P9Z838"/>
<gene>
    <name evidence="1" type="ORF">METBISCDRAFT_28718</name>
</gene>